<dbReference type="AlphaFoldDB" id="A0AAW1KPS0"/>
<evidence type="ECO:0000313" key="1">
    <source>
        <dbReference type="EMBL" id="KAK9722344.1"/>
    </source>
</evidence>
<name>A0AAW1KPS0_POPJA</name>
<accession>A0AAW1KPS0</accession>
<protein>
    <submittedName>
        <fullName evidence="1">Pao retrotransposon peptidase</fullName>
    </submittedName>
</protein>
<dbReference type="EMBL" id="JASPKY010000189">
    <property type="protein sequence ID" value="KAK9722344.1"/>
    <property type="molecule type" value="Genomic_DNA"/>
</dbReference>
<gene>
    <name evidence="1" type="ORF">QE152_g19722</name>
</gene>
<comment type="caution">
    <text evidence="1">The sequence shown here is derived from an EMBL/GenBank/DDBJ whole genome shotgun (WGS) entry which is preliminary data.</text>
</comment>
<sequence>MYRQVWIDEEQRKYQKILWRENPDDELKSYTLNTVTFGMAAAPFLAIRSLVEIAKINEDTYPNESQIIKHDFYVDDLLTGSSTIDDLATIKALKDIEIPRLVLTTASQEIQMHGFCDASEKAYGACVYLRSKCEQNKYSINLLASKSRVAPLKVVTLPRLELLGAVLLTQVMANLQQQLRLHISSTYYWTDSQIVLSWIKATPAKWKTFVANRVALIQESTNISDWYHVKSKDN</sequence>
<keyword evidence="2" id="KW-1185">Reference proteome</keyword>
<dbReference type="InterPro" id="IPR043502">
    <property type="entry name" value="DNA/RNA_pol_sf"/>
</dbReference>
<dbReference type="InterPro" id="IPR008042">
    <property type="entry name" value="Retrotrans_Pao"/>
</dbReference>
<reference evidence="1 2" key="1">
    <citation type="journal article" date="2024" name="BMC Genomics">
        <title>De novo assembly and annotation of Popillia japonica's genome with initial clues to its potential as an invasive pest.</title>
        <authorList>
            <person name="Cucini C."/>
            <person name="Boschi S."/>
            <person name="Funari R."/>
            <person name="Cardaioli E."/>
            <person name="Iannotti N."/>
            <person name="Marturano G."/>
            <person name="Paoli F."/>
            <person name="Bruttini M."/>
            <person name="Carapelli A."/>
            <person name="Frati F."/>
            <person name="Nardi F."/>
        </authorList>
    </citation>
    <scope>NUCLEOTIDE SEQUENCE [LARGE SCALE GENOMIC DNA]</scope>
    <source>
        <strain evidence="1">DMR45628</strain>
    </source>
</reference>
<dbReference type="Proteomes" id="UP001458880">
    <property type="component" value="Unassembled WGS sequence"/>
</dbReference>
<proteinExistence type="predicted"/>
<dbReference type="SUPFAM" id="SSF56672">
    <property type="entry name" value="DNA/RNA polymerases"/>
    <property type="match status" value="1"/>
</dbReference>
<dbReference type="Pfam" id="PF05380">
    <property type="entry name" value="Peptidase_A17"/>
    <property type="match status" value="1"/>
</dbReference>
<organism evidence="1 2">
    <name type="scientific">Popillia japonica</name>
    <name type="common">Japanese beetle</name>
    <dbReference type="NCBI Taxonomy" id="7064"/>
    <lineage>
        <taxon>Eukaryota</taxon>
        <taxon>Metazoa</taxon>
        <taxon>Ecdysozoa</taxon>
        <taxon>Arthropoda</taxon>
        <taxon>Hexapoda</taxon>
        <taxon>Insecta</taxon>
        <taxon>Pterygota</taxon>
        <taxon>Neoptera</taxon>
        <taxon>Endopterygota</taxon>
        <taxon>Coleoptera</taxon>
        <taxon>Polyphaga</taxon>
        <taxon>Scarabaeiformia</taxon>
        <taxon>Scarabaeidae</taxon>
        <taxon>Rutelinae</taxon>
        <taxon>Popillia</taxon>
    </lineage>
</organism>
<evidence type="ECO:0000313" key="2">
    <source>
        <dbReference type="Proteomes" id="UP001458880"/>
    </source>
</evidence>
<dbReference type="GO" id="GO:0071897">
    <property type="term" value="P:DNA biosynthetic process"/>
    <property type="evidence" value="ECO:0007669"/>
    <property type="project" value="UniProtKB-ARBA"/>
</dbReference>
<dbReference type="PANTHER" id="PTHR47331">
    <property type="entry name" value="PHD-TYPE DOMAIN-CONTAINING PROTEIN"/>
    <property type="match status" value="1"/>
</dbReference>